<evidence type="ECO:0000313" key="2">
    <source>
        <dbReference type="Proteomes" id="UP000193450"/>
    </source>
</evidence>
<sequence>MLKLKPPKLVVLMSIKSVWESKHQLYNLYLGKVGVDDLIEATLHFSGSAKADDLHTIICDWTLADIADMTVADLDRLVAHVGAWAKTSPDVKQAVVMPGDESRQGLASMYGFLSDNLPWQVEVFASLEEARAWLDA</sequence>
<accession>A0A1X9NHM9</accession>
<dbReference type="EMBL" id="CP019343">
    <property type="protein sequence ID" value="ARN75345.1"/>
    <property type="molecule type" value="Genomic_DNA"/>
</dbReference>
<protein>
    <recommendedName>
        <fullName evidence="3">STAS/SEC14 domain-containing protein</fullName>
    </recommendedName>
</protein>
<reference evidence="1 2" key="1">
    <citation type="submission" date="2016-11" db="EMBL/GenBank/DDBJ databases">
        <title>Trade-off between light-utilization and light-protection in marine flavobacteria.</title>
        <authorList>
            <person name="Kumagai Y."/>
        </authorList>
    </citation>
    <scope>NUCLEOTIDE SEQUENCE [LARGE SCALE GENOMIC DNA]</scope>
    <source>
        <strain evidence="1 2">NBRC 107125</strain>
    </source>
</reference>
<dbReference type="STRING" id="716816.BST96_15225"/>
<dbReference type="Proteomes" id="UP000193450">
    <property type="component" value="Chromosome"/>
</dbReference>
<gene>
    <name evidence="1" type="ORF">BST96_15225</name>
</gene>
<dbReference type="AlphaFoldDB" id="A0A1X9NHM9"/>
<proteinExistence type="predicted"/>
<evidence type="ECO:0008006" key="3">
    <source>
        <dbReference type="Google" id="ProtNLM"/>
    </source>
</evidence>
<dbReference type="KEGG" id="osg:BST96_15225"/>
<organism evidence="1 2">
    <name type="scientific">Oceanicoccus sagamiensis</name>
    <dbReference type="NCBI Taxonomy" id="716816"/>
    <lineage>
        <taxon>Bacteria</taxon>
        <taxon>Pseudomonadati</taxon>
        <taxon>Pseudomonadota</taxon>
        <taxon>Gammaproteobacteria</taxon>
        <taxon>Cellvibrionales</taxon>
        <taxon>Spongiibacteraceae</taxon>
        <taxon>Oceanicoccus</taxon>
    </lineage>
</organism>
<evidence type="ECO:0000313" key="1">
    <source>
        <dbReference type="EMBL" id="ARN75345.1"/>
    </source>
</evidence>
<keyword evidence="2" id="KW-1185">Reference proteome</keyword>
<name>A0A1X9NHM9_9GAMM</name>